<keyword evidence="1" id="KW-0812">Transmembrane</keyword>
<dbReference type="STRING" id="520822.A0A195AY87"/>
<dbReference type="AlphaFoldDB" id="A0A195AY87"/>
<keyword evidence="3" id="KW-1185">Reference proteome</keyword>
<sequence>KFFELPNVLKTILDYIYVDNFSANYYCRICKEHKTVSKNKLFQLMHDLDEEVWKRTMTCVINILLSEQRNKPPLITNDRNQIKLAFLANEMRCFIRYLISKFERLNAVSINAYGIENKQILSLWPITRRRSTCIYNLLNRERVPFILYADLECVLLSGYDVHFIIKVIAIAYDGHVDVLYLKTDVLLLSYLIYDVNNLYRWTMLLRMYMENVCNHVDVKLITKWNDVYKNMKRDIARFDNGAIMAEFVGLRAKMYAMRVDGKKDTKKAKAIKNNVVARTITFDDYMRCLNEEMTRRQSCIRSKLHEVYIPRAIFESKIALSPYDDKRPDSMETLPWRHWRISNNICYYYVLLIVMYTFFHIYTKYY</sequence>
<gene>
    <name evidence="2" type="ORF">ALC53_12546</name>
</gene>
<evidence type="ECO:0000313" key="2">
    <source>
        <dbReference type="EMBL" id="KYM77010.1"/>
    </source>
</evidence>
<dbReference type="Proteomes" id="UP000078540">
    <property type="component" value="Unassembled WGS sequence"/>
</dbReference>
<reference evidence="2 3" key="1">
    <citation type="submission" date="2015-09" db="EMBL/GenBank/DDBJ databases">
        <title>Atta colombica WGS genome.</title>
        <authorList>
            <person name="Nygaard S."/>
            <person name="Hu H."/>
            <person name="Boomsma J."/>
            <person name="Zhang G."/>
        </authorList>
    </citation>
    <scope>NUCLEOTIDE SEQUENCE [LARGE SCALE GENOMIC DNA]</scope>
    <source>
        <strain evidence="2">Treedump-2</strain>
        <tissue evidence="2">Whole body</tissue>
    </source>
</reference>
<keyword evidence="1" id="KW-1133">Transmembrane helix</keyword>
<dbReference type="EMBL" id="KQ976711">
    <property type="protein sequence ID" value="KYM77010.1"/>
    <property type="molecule type" value="Genomic_DNA"/>
</dbReference>
<protein>
    <submittedName>
        <fullName evidence="2">Uncharacterized protein</fullName>
    </submittedName>
</protein>
<accession>A0A195AY87</accession>
<organism evidence="2 3">
    <name type="scientific">Atta colombica</name>
    <dbReference type="NCBI Taxonomy" id="520822"/>
    <lineage>
        <taxon>Eukaryota</taxon>
        <taxon>Metazoa</taxon>
        <taxon>Ecdysozoa</taxon>
        <taxon>Arthropoda</taxon>
        <taxon>Hexapoda</taxon>
        <taxon>Insecta</taxon>
        <taxon>Pterygota</taxon>
        <taxon>Neoptera</taxon>
        <taxon>Endopterygota</taxon>
        <taxon>Hymenoptera</taxon>
        <taxon>Apocrita</taxon>
        <taxon>Aculeata</taxon>
        <taxon>Formicoidea</taxon>
        <taxon>Formicidae</taxon>
        <taxon>Myrmicinae</taxon>
        <taxon>Atta</taxon>
    </lineage>
</organism>
<proteinExistence type="predicted"/>
<name>A0A195AY87_9HYME</name>
<evidence type="ECO:0000256" key="1">
    <source>
        <dbReference type="SAM" id="Phobius"/>
    </source>
</evidence>
<feature type="transmembrane region" description="Helical" evidence="1">
    <location>
        <begin position="345"/>
        <end position="363"/>
    </location>
</feature>
<feature type="non-terminal residue" evidence="2">
    <location>
        <position position="1"/>
    </location>
</feature>
<keyword evidence="1" id="KW-0472">Membrane</keyword>
<evidence type="ECO:0000313" key="3">
    <source>
        <dbReference type="Proteomes" id="UP000078540"/>
    </source>
</evidence>